<accession>A0ABV3B1R7</accession>
<proteinExistence type="predicted"/>
<evidence type="ECO:0000256" key="1">
    <source>
        <dbReference type="SAM" id="MobiDB-lite"/>
    </source>
</evidence>
<dbReference type="Proteomes" id="UP001551189">
    <property type="component" value="Unassembled WGS sequence"/>
</dbReference>
<dbReference type="EMBL" id="JBEYXT010000092">
    <property type="protein sequence ID" value="MEU6803377.1"/>
    <property type="molecule type" value="Genomic_DNA"/>
</dbReference>
<sequence length="49" mass="5436">MNEAHEGAAFATDEREELCDYIDPSLTERGVESSPSRARARRRPGCPSN</sequence>
<evidence type="ECO:0000313" key="2">
    <source>
        <dbReference type="EMBL" id="MEU6803377.1"/>
    </source>
</evidence>
<organism evidence="2 3">
    <name type="scientific">Streptomyces neyagawaensis</name>
    <dbReference type="NCBI Taxonomy" id="42238"/>
    <lineage>
        <taxon>Bacteria</taxon>
        <taxon>Bacillati</taxon>
        <taxon>Actinomycetota</taxon>
        <taxon>Actinomycetes</taxon>
        <taxon>Kitasatosporales</taxon>
        <taxon>Streptomycetaceae</taxon>
        <taxon>Streptomyces</taxon>
    </lineage>
</organism>
<dbReference type="RefSeq" id="WP_359697304.1">
    <property type="nucleotide sequence ID" value="NZ_JBEYXT010000092.1"/>
</dbReference>
<comment type="caution">
    <text evidence="2">The sequence shown here is derived from an EMBL/GenBank/DDBJ whole genome shotgun (WGS) entry which is preliminary data.</text>
</comment>
<feature type="compositionally biased region" description="Basic residues" evidence="1">
    <location>
        <begin position="38"/>
        <end position="49"/>
    </location>
</feature>
<reference evidence="2 3" key="1">
    <citation type="submission" date="2024-06" db="EMBL/GenBank/DDBJ databases">
        <title>The Natural Products Discovery Center: Release of the First 8490 Sequenced Strains for Exploring Actinobacteria Biosynthetic Diversity.</title>
        <authorList>
            <person name="Kalkreuter E."/>
            <person name="Kautsar S.A."/>
            <person name="Yang D."/>
            <person name="Bader C.D."/>
            <person name="Teijaro C.N."/>
            <person name="Fluegel L."/>
            <person name="Davis C.M."/>
            <person name="Simpson J.R."/>
            <person name="Lauterbach L."/>
            <person name="Steele A.D."/>
            <person name="Gui C."/>
            <person name="Meng S."/>
            <person name="Li G."/>
            <person name="Viehrig K."/>
            <person name="Ye F."/>
            <person name="Su P."/>
            <person name="Kiefer A.F."/>
            <person name="Nichols A."/>
            <person name="Cepeda A.J."/>
            <person name="Yan W."/>
            <person name="Fan B."/>
            <person name="Jiang Y."/>
            <person name="Adhikari A."/>
            <person name="Zheng C.-J."/>
            <person name="Schuster L."/>
            <person name="Cowan T.M."/>
            <person name="Smanski M.J."/>
            <person name="Chevrette M.G."/>
            <person name="De Carvalho L.P.S."/>
            <person name="Shen B."/>
        </authorList>
    </citation>
    <scope>NUCLEOTIDE SEQUENCE [LARGE SCALE GENOMIC DNA]</scope>
    <source>
        <strain evidence="2 3">NPDC046851</strain>
    </source>
</reference>
<keyword evidence="3" id="KW-1185">Reference proteome</keyword>
<gene>
    <name evidence="2" type="ORF">ABZ931_20540</name>
</gene>
<protein>
    <submittedName>
        <fullName evidence="2">Uncharacterized protein</fullName>
    </submittedName>
</protein>
<name>A0ABV3B1R7_9ACTN</name>
<evidence type="ECO:0000313" key="3">
    <source>
        <dbReference type="Proteomes" id="UP001551189"/>
    </source>
</evidence>
<feature type="region of interest" description="Disordered" evidence="1">
    <location>
        <begin position="22"/>
        <end position="49"/>
    </location>
</feature>